<keyword evidence="3" id="KW-1185">Reference proteome</keyword>
<dbReference type="PANTHER" id="PTHR13318">
    <property type="entry name" value="PARTNER OF PAIRED, ISOFORM B-RELATED"/>
    <property type="match status" value="1"/>
</dbReference>
<dbReference type="Proteomes" id="UP000193922">
    <property type="component" value="Unassembled WGS sequence"/>
</dbReference>
<dbReference type="AlphaFoldDB" id="A0A1Y1W471"/>
<comment type="caution">
    <text evidence="2">The sequence shown here is derived from an EMBL/GenBank/DDBJ whole genome shotgun (WGS) entry which is preliminary data.</text>
</comment>
<dbReference type="GO" id="GO:0019005">
    <property type="term" value="C:SCF ubiquitin ligase complex"/>
    <property type="evidence" value="ECO:0007669"/>
    <property type="project" value="TreeGrafter"/>
</dbReference>
<dbReference type="GeneID" id="63806957"/>
<dbReference type="InterPro" id="IPR057207">
    <property type="entry name" value="FBXL15_LRR"/>
</dbReference>
<protein>
    <submittedName>
        <fullName evidence="2">RNI-like protein</fullName>
    </submittedName>
</protein>
<gene>
    <name evidence="2" type="ORF">DL89DRAFT_29247</name>
</gene>
<dbReference type="Gene3D" id="3.80.10.10">
    <property type="entry name" value="Ribonuclease Inhibitor"/>
    <property type="match status" value="2"/>
</dbReference>
<dbReference type="Pfam" id="PF12937">
    <property type="entry name" value="F-box-like"/>
    <property type="match status" value="1"/>
</dbReference>
<dbReference type="STRING" id="61395.A0A1Y1W471"/>
<dbReference type="InterPro" id="IPR036047">
    <property type="entry name" value="F-box-like_dom_sf"/>
</dbReference>
<dbReference type="Gene3D" id="1.20.1280.50">
    <property type="match status" value="1"/>
</dbReference>
<dbReference type="InterPro" id="IPR032675">
    <property type="entry name" value="LRR_dom_sf"/>
</dbReference>
<evidence type="ECO:0000313" key="3">
    <source>
        <dbReference type="Proteomes" id="UP000193922"/>
    </source>
</evidence>
<dbReference type="PANTHER" id="PTHR13318:SF105">
    <property type="entry name" value="F-BOX_LRR-REPEAT PROTEIN 3"/>
    <property type="match status" value="1"/>
</dbReference>
<evidence type="ECO:0000313" key="2">
    <source>
        <dbReference type="EMBL" id="ORX68267.1"/>
    </source>
</evidence>
<reference evidence="2 3" key="1">
    <citation type="submission" date="2016-07" db="EMBL/GenBank/DDBJ databases">
        <title>Pervasive Adenine N6-methylation of Active Genes in Fungi.</title>
        <authorList>
            <consortium name="DOE Joint Genome Institute"/>
            <person name="Mondo S.J."/>
            <person name="Dannebaum R.O."/>
            <person name="Kuo R.C."/>
            <person name="Labutti K."/>
            <person name="Haridas S."/>
            <person name="Kuo A."/>
            <person name="Salamov A."/>
            <person name="Ahrendt S.R."/>
            <person name="Lipzen A."/>
            <person name="Sullivan W."/>
            <person name="Andreopoulos W.B."/>
            <person name="Clum A."/>
            <person name="Lindquist E."/>
            <person name="Daum C."/>
            <person name="Ramamoorthy G.K."/>
            <person name="Gryganskyi A."/>
            <person name="Culley D."/>
            <person name="Magnuson J.K."/>
            <person name="James T.Y."/>
            <person name="O'Malley M.A."/>
            <person name="Stajich J.E."/>
            <person name="Spatafora J.W."/>
            <person name="Visel A."/>
            <person name="Grigoriev I.V."/>
        </authorList>
    </citation>
    <scope>NUCLEOTIDE SEQUENCE [LARGE SCALE GENOMIC DNA]</scope>
    <source>
        <strain evidence="2 3">ATCC 12442</strain>
    </source>
</reference>
<proteinExistence type="predicted"/>
<dbReference type="OrthoDB" id="550575at2759"/>
<feature type="domain" description="F-box" evidence="1">
    <location>
        <begin position="1"/>
        <end position="48"/>
    </location>
</feature>
<evidence type="ECO:0000259" key="1">
    <source>
        <dbReference type="PROSITE" id="PS50181"/>
    </source>
</evidence>
<dbReference type="GO" id="GO:0031146">
    <property type="term" value="P:SCF-dependent proteasomal ubiquitin-dependent protein catabolic process"/>
    <property type="evidence" value="ECO:0007669"/>
    <property type="project" value="TreeGrafter"/>
</dbReference>
<dbReference type="InterPro" id="IPR006553">
    <property type="entry name" value="Leu-rich_rpt_Cys-con_subtyp"/>
</dbReference>
<dbReference type="RefSeq" id="XP_040742081.1">
    <property type="nucleotide sequence ID" value="XM_040890309.1"/>
</dbReference>
<dbReference type="SMART" id="SM00367">
    <property type="entry name" value="LRR_CC"/>
    <property type="match status" value="8"/>
</dbReference>
<dbReference type="PROSITE" id="PS50181">
    <property type="entry name" value="FBOX"/>
    <property type="match status" value="1"/>
</dbReference>
<dbReference type="SUPFAM" id="SSF81383">
    <property type="entry name" value="F-box domain"/>
    <property type="match status" value="1"/>
</dbReference>
<accession>A0A1Y1W471</accession>
<dbReference type="EMBL" id="MCFD01000010">
    <property type="protein sequence ID" value="ORX68267.1"/>
    <property type="molecule type" value="Genomic_DNA"/>
</dbReference>
<dbReference type="Pfam" id="PF25372">
    <property type="entry name" value="DUF7885"/>
    <property type="match status" value="1"/>
</dbReference>
<sequence>MDPVERLPNDISIAIFRHLSIHELAECMLVSRRWYYALDGWAVLWKNIDMGFHHVGVQKTNADGSEREETTVKMQLLQDQHLKVLARRAGPALARIALFFAPLLSDDGLQTLAVFGCTNIRHLEVRASNRISNAVLGALIPKIGAHLEVVALSTTDIADYAVQSLWLSSPRLRQLDLSHCRYITCDAFPVVGAAGIRFCHEAAADQQRRTLPGLQSLTLRCCPQIDDRSVRRITAAFGGTLQHIDVSLTRTTVLGLGALAMGQRAKTELRDVGMRDIDFGMAAGARREAGLEGRSLLMFATGVPQLARLALCGENDTVTDEFVAALARQCAGLQVLDIHDSLRVGDDGLRALAQQCSGLRDLNVSGCMECTTSGVIELVRGCVDLEELDLSGLRIEDAALSAIGDHLRRLSRLSLDLCWRITQAGIRAVVEGSNGLGCVFTLTELSFVQCSRVDESVVDWCRQRLKPEAIIRCRFGDV</sequence>
<dbReference type="InterPro" id="IPR001810">
    <property type="entry name" value="F-box_dom"/>
</dbReference>
<organism evidence="2 3">
    <name type="scientific">Linderina pennispora</name>
    <dbReference type="NCBI Taxonomy" id="61395"/>
    <lineage>
        <taxon>Eukaryota</taxon>
        <taxon>Fungi</taxon>
        <taxon>Fungi incertae sedis</taxon>
        <taxon>Zoopagomycota</taxon>
        <taxon>Kickxellomycotina</taxon>
        <taxon>Kickxellomycetes</taxon>
        <taxon>Kickxellales</taxon>
        <taxon>Kickxellaceae</taxon>
        <taxon>Linderina</taxon>
    </lineage>
</organism>
<dbReference type="SUPFAM" id="SSF52047">
    <property type="entry name" value="RNI-like"/>
    <property type="match status" value="1"/>
</dbReference>
<name>A0A1Y1W471_9FUNG</name>
<dbReference type="SMART" id="SM00256">
    <property type="entry name" value="FBOX"/>
    <property type="match status" value="1"/>
</dbReference>